<proteinExistence type="predicted"/>
<dbReference type="RefSeq" id="WP_170822244.1">
    <property type="nucleotide sequence ID" value="NZ_JAAOXG010000029.1"/>
</dbReference>
<reference evidence="3 4" key="1">
    <citation type="submission" date="2020-03" db="EMBL/GenBank/DDBJ databases">
        <title>Genome Sequence of industrial isolate, B5A.</title>
        <authorList>
            <person name="Sharma S."/>
            <person name="Patil P.B."/>
            <person name="Korpole S."/>
        </authorList>
    </citation>
    <scope>NUCLEOTIDE SEQUENCE [LARGE SCALE GENOMIC DNA]</scope>
    <source>
        <strain evidence="3 4">PI-S10-B5A</strain>
    </source>
</reference>
<dbReference type="InterPro" id="IPR010982">
    <property type="entry name" value="Lambda_DNA-bd_dom_sf"/>
</dbReference>
<name>A0ABX1VW63_9FIRM</name>
<accession>A0ABX1VW63</accession>
<dbReference type="EMBL" id="JAAOXG010000029">
    <property type="protein sequence ID" value="NNJ31067.1"/>
    <property type="molecule type" value="Genomic_DNA"/>
</dbReference>
<protein>
    <submittedName>
        <fullName evidence="3">Helix-turn-helix domain-containing protein</fullName>
    </submittedName>
</protein>
<comment type="caution">
    <text evidence="3">The sequence shown here is derived from an EMBL/GenBank/DDBJ whole genome shotgun (WGS) entry which is preliminary data.</text>
</comment>
<dbReference type="Gene3D" id="1.10.260.40">
    <property type="entry name" value="lambda repressor-like DNA-binding domains"/>
    <property type="match status" value="1"/>
</dbReference>
<dbReference type="SUPFAM" id="SSF47413">
    <property type="entry name" value="lambda repressor-like DNA-binding domains"/>
    <property type="match status" value="1"/>
</dbReference>
<organism evidence="3 4">
    <name type="scientific">Lacrimispora defluvii</name>
    <dbReference type="NCBI Taxonomy" id="2719233"/>
    <lineage>
        <taxon>Bacteria</taxon>
        <taxon>Bacillati</taxon>
        <taxon>Bacillota</taxon>
        <taxon>Clostridia</taxon>
        <taxon>Lachnospirales</taxon>
        <taxon>Lachnospiraceae</taxon>
        <taxon>Lacrimispora</taxon>
    </lineage>
</organism>
<evidence type="ECO:0000259" key="2">
    <source>
        <dbReference type="PROSITE" id="PS50943"/>
    </source>
</evidence>
<dbReference type="PANTHER" id="PTHR46558">
    <property type="entry name" value="TRACRIPTIONAL REGULATORY PROTEIN-RELATED-RELATED"/>
    <property type="match status" value="1"/>
</dbReference>
<feature type="domain" description="HTH cro/C1-type" evidence="2">
    <location>
        <begin position="7"/>
        <end position="61"/>
    </location>
</feature>
<keyword evidence="4" id="KW-1185">Reference proteome</keyword>
<gene>
    <name evidence="3" type="ORF">G9470_14845</name>
</gene>
<dbReference type="Proteomes" id="UP000539052">
    <property type="component" value="Unassembled WGS sequence"/>
</dbReference>
<keyword evidence="1" id="KW-0238">DNA-binding</keyword>
<evidence type="ECO:0000313" key="3">
    <source>
        <dbReference type="EMBL" id="NNJ31067.1"/>
    </source>
</evidence>
<dbReference type="CDD" id="cd00093">
    <property type="entry name" value="HTH_XRE"/>
    <property type="match status" value="1"/>
</dbReference>
<dbReference type="Gene3D" id="1.25.40.10">
    <property type="entry name" value="Tetratricopeptide repeat domain"/>
    <property type="match status" value="1"/>
</dbReference>
<evidence type="ECO:0000256" key="1">
    <source>
        <dbReference type="ARBA" id="ARBA00023125"/>
    </source>
</evidence>
<dbReference type="PROSITE" id="PS50943">
    <property type="entry name" value="HTH_CROC1"/>
    <property type="match status" value="1"/>
</dbReference>
<sequence length="351" mass="39793">MPLNSVIREKRKEAGLTQEEMADYLGVSAPAVSKWEKGSTSPDITLLPALARLLKIDINTLLCFDTEPDKEEVSQICNEIMDVIHKKGFETGFLLTMEKIREYPTCGHFVHTAAVLLDGAMLMTAMSPGDKMKYSSQIMSLYEQAAKYGDEQTRRQANFMLASYYTRMGETNKAQKLLDLLPEQSAIDKRPLLAEILITQGKTEKAGELLERRLLMAVQEIQVLLMKLSDIALKEGHSQDTTKISERSAKLAELFCLQEYDTYVAPLQTAIDQKNVSGSITLLNSMLTSLIHLGELDNSFLYRHIPMPRQTKDIRKKMIKVILSELEDSDKYSYLYSNEEFGELIKRFQSV</sequence>
<evidence type="ECO:0000313" key="4">
    <source>
        <dbReference type="Proteomes" id="UP000539052"/>
    </source>
</evidence>
<dbReference type="InterPro" id="IPR011990">
    <property type="entry name" value="TPR-like_helical_dom_sf"/>
</dbReference>
<dbReference type="Pfam" id="PF01381">
    <property type="entry name" value="HTH_3"/>
    <property type="match status" value="1"/>
</dbReference>
<dbReference type="PANTHER" id="PTHR46558:SF11">
    <property type="entry name" value="HTH-TYPE TRANSCRIPTIONAL REGULATOR XRE"/>
    <property type="match status" value="1"/>
</dbReference>
<dbReference type="InterPro" id="IPR001387">
    <property type="entry name" value="Cro/C1-type_HTH"/>
</dbReference>
<dbReference type="SMART" id="SM00530">
    <property type="entry name" value="HTH_XRE"/>
    <property type="match status" value="1"/>
</dbReference>